<dbReference type="NCBIfam" id="TIGR02037">
    <property type="entry name" value="degP_htrA_DO"/>
    <property type="match status" value="1"/>
</dbReference>
<dbReference type="InterPro" id="IPR001478">
    <property type="entry name" value="PDZ"/>
</dbReference>
<feature type="binding site" evidence="7">
    <location>
        <position position="145"/>
    </location>
    <ligand>
        <name>substrate</name>
    </ligand>
</feature>
<feature type="active site" description="Charge relay system" evidence="6">
    <location>
        <position position="175"/>
    </location>
</feature>
<reference evidence="10 11" key="1">
    <citation type="submission" date="2020-01" db="EMBL/GenBank/DDBJ databases">
        <title>Complete genome sequence of a human oral phylogroup 1 Treponema sp. strain ATCC 700766, originally isolated from periodontitis dental plaque.</title>
        <authorList>
            <person name="Chan Y."/>
            <person name="Huo Y.-B."/>
            <person name="Yu X.-L."/>
            <person name="Zeng H."/>
            <person name="Leung W.-K."/>
            <person name="Watt R.M."/>
        </authorList>
    </citation>
    <scope>NUCLEOTIDE SEQUENCE [LARGE SCALE GENOMIC DNA]</scope>
    <source>
        <strain evidence="10 11">OMZ 804</strain>
    </source>
</reference>
<dbReference type="SUPFAM" id="SSF50156">
    <property type="entry name" value="PDZ domain-like"/>
    <property type="match status" value="2"/>
</dbReference>
<keyword evidence="4" id="KW-0378">Hydrolase</keyword>
<dbReference type="EMBL" id="CP048020">
    <property type="protein sequence ID" value="QHX42325.1"/>
    <property type="molecule type" value="Genomic_DNA"/>
</dbReference>
<evidence type="ECO:0000256" key="7">
    <source>
        <dbReference type="PIRSR" id="PIRSR611782-2"/>
    </source>
</evidence>
<dbReference type="InterPro" id="IPR036034">
    <property type="entry name" value="PDZ_sf"/>
</dbReference>
<feature type="binding site" evidence="7">
    <location>
        <position position="175"/>
    </location>
    <ligand>
        <name>substrate</name>
    </ligand>
</feature>
<feature type="binding site" evidence="7">
    <location>
        <begin position="249"/>
        <end position="251"/>
    </location>
    <ligand>
        <name>substrate</name>
    </ligand>
</feature>
<feature type="active site" description="Charge relay system" evidence="6">
    <location>
        <position position="251"/>
    </location>
</feature>
<keyword evidence="5" id="KW-0720">Serine protease</keyword>
<dbReference type="KEGG" id="trz:GWP43_01420"/>
<keyword evidence="3" id="KW-0677">Repeat</keyword>
<dbReference type="PANTHER" id="PTHR43343:SF3">
    <property type="entry name" value="PROTEASE DO-LIKE 8, CHLOROPLASTIC"/>
    <property type="match status" value="1"/>
</dbReference>
<feature type="chain" id="PRO_5026788872" evidence="8">
    <location>
        <begin position="36"/>
        <end position="500"/>
    </location>
</feature>
<evidence type="ECO:0000256" key="6">
    <source>
        <dbReference type="PIRSR" id="PIRSR611782-1"/>
    </source>
</evidence>
<dbReference type="InterPro" id="IPR001940">
    <property type="entry name" value="Peptidase_S1C"/>
</dbReference>
<evidence type="ECO:0000256" key="2">
    <source>
        <dbReference type="ARBA" id="ARBA00022729"/>
    </source>
</evidence>
<feature type="signal peptide" evidence="8">
    <location>
        <begin position="1"/>
        <end position="35"/>
    </location>
</feature>
<dbReference type="InterPro" id="IPR011782">
    <property type="entry name" value="Pept_S1C_Do"/>
</dbReference>
<dbReference type="Proteomes" id="UP000464374">
    <property type="component" value="Chromosome"/>
</dbReference>
<keyword evidence="1" id="KW-0645">Protease</keyword>
<dbReference type="GO" id="GO:0006508">
    <property type="term" value="P:proteolysis"/>
    <property type="evidence" value="ECO:0007669"/>
    <property type="project" value="UniProtKB-KW"/>
</dbReference>
<dbReference type="SUPFAM" id="SSF50494">
    <property type="entry name" value="Trypsin-like serine proteases"/>
    <property type="match status" value="1"/>
</dbReference>
<evidence type="ECO:0000256" key="5">
    <source>
        <dbReference type="ARBA" id="ARBA00022825"/>
    </source>
</evidence>
<dbReference type="PRINTS" id="PR00834">
    <property type="entry name" value="PROTEASES2C"/>
</dbReference>
<dbReference type="AlphaFoldDB" id="A0A6P1XYE0"/>
<accession>A0A6P1XYE0</accession>
<keyword evidence="2 8" id="KW-0732">Signal</keyword>
<organism evidence="10 11">
    <name type="scientific">Treponema vincentii</name>
    <dbReference type="NCBI Taxonomy" id="69710"/>
    <lineage>
        <taxon>Bacteria</taxon>
        <taxon>Pseudomonadati</taxon>
        <taxon>Spirochaetota</taxon>
        <taxon>Spirochaetia</taxon>
        <taxon>Spirochaetales</taxon>
        <taxon>Treponemataceae</taxon>
        <taxon>Treponema</taxon>
    </lineage>
</organism>
<evidence type="ECO:0000256" key="4">
    <source>
        <dbReference type="ARBA" id="ARBA00022801"/>
    </source>
</evidence>
<evidence type="ECO:0000256" key="1">
    <source>
        <dbReference type="ARBA" id="ARBA00022670"/>
    </source>
</evidence>
<evidence type="ECO:0000313" key="10">
    <source>
        <dbReference type="EMBL" id="QHX42325.1"/>
    </source>
</evidence>
<feature type="active site" description="Charge relay system" evidence="6">
    <location>
        <position position="145"/>
    </location>
</feature>
<dbReference type="Gene3D" id="2.30.42.10">
    <property type="match status" value="2"/>
</dbReference>
<dbReference type="PANTHER" id="PTHR43343">
    <property type="entry name" value="PEPTIDASE S12"/>
    <property type="match status" value="1"/>
</dbReference>
<proteinExistence type="predicted"/>
<dbReference type="InterPro" id="IPR009003">
    <property type="entry name" value="Peptidase_S1_PA"/>
</dbReference>
<gene>
    <name evidence="10" type="ORF">GWP43_01420</name>
</gene>
<dbReference type="GO" id="GO:0004252">
    <property type="term" value="F:serine-type endopeptidase activity"/>
    <property type="evidence" value="ECO:0007669"/>
    <property type="project" value="InterPro"/>
</dbReference>
<dbReference type="PROSITE" id="PS51257">
    <property type="entry name" value="PROKAR_LIPOPROTEIN"/>
    <property type="match status" value="1"/>
</dbReference>
<dbReference type="RefSeq" id="WP_162662134.1">
    <property type="nucleotide sequence ID" value="NZ_CP048020.1"/>
</dbReference>
<name>A0A6P1XYE0_9SPIR</name>
<feature type="domain" description="PDZ" evidence="9">
    <location>
        <begin position="295"/>
        <end position="362"/>
    </location>
</feature>
<feature type="domain" description="PDZ" evidence="9">
    <location>
        <begin position="392"/>
        <end position="490"/>
    </location>
</feature>
<dbReference type="InterPro" id="IPR051201">
    <property type="entry name" value="Chloro_Bact_Ser_Proteases"/>
</dbReference>
<dbReference type="SMART" id="SM00228">
    <property type="entry name" value="PDZ"/>
    <property type="match status" value="2"/>
</dbReference>
<dbReference type="PROSITE" id="PS50106">
    <property type="entry name" value="PDZ"/>
    <property type="match status" value="2"/>
</dbReference>
<evidence type="ECO:0000256" key="3">
    <source>
        <dbReference type="ARBA" id="ARBA00022737"/>
    </source>
</evidence>
<dbReference type="Gene3D" id="2.40.10.120">
    <property type="match status" value="1"/>
</dbReference>
<sequence length="500" mass="53727">MYLRQRFQTLLSFATVLSMVVMVFVSSCSASPASATTVYADTKHSDAITKETITLLEGLQSANRQVSAAILPSVVTLSVTEIKKVRNPLSGDGFPWFFFGMPNQENGEKSDGKDSGEQEYKSEGMGSGVIVRKSGNTYYVLTNQHVTGTAEKIIVKLYNGHTAEGKLVGGDQRRDIALVSFESTEKDIVIAELGNSDAVEVGDIVFAVGSPLGYVSTVTRGMVSAVGRSGGSNNNINDFIQTDAAINQGNSGGPLVNIYGQVIGINTWIASSSGGSQGLGFSIPINNVKGAIDSLISDGKLKYGWVGVQLTSADETVMKALGLGEKTGALAIDIFLGSPAFKGGIRPGDFVVKLNGKEVKSVDQLVRDVGDLRSGTTAEFVVIRDGKEQTLSVKIEDRDQNIVTDSSKLWPGFIGYELSDEIRDKLKLDKKQTGVLVTNITNKTPAVIIGLKSGDVITAVNDVSVANMREFYRELSKLKKEVWFDVLREGQTLSTLRYKF</sequence>
<evidence type="ECO:0000256" key="8">
    <source>
        <dbReference type="SAM" id="SignalP"/>
    </source>
</evidence>
<evidence type="ECO:0000259" key="9">
    <source>
        <dbReference type="PROSITE" id="PS50106"/>
    </source>
</evidence>
<evidence type="ECO:0000313" key="11">
    <source>
        <dbReference type="Proteomes" id="UP000464374"/>
    </source>
</evidence>
<dbReference type="Pfam" id="PF13180">
    <property type="entry name" value="PDZ_2"/>
    <property type="match status" value="2"/>
</dbReference>
<protein>
    <submittedName>
        <fullName evidence="10">Do family serine endopeptidase</fullName>
    </submittedName>
</protein>
<dbReference type="Pfam" id="PF13365">
    <property type="entry name" value="Trypsin_2"/>
    <property type="match status" value="1"/>
</dbReference>